<feature type="compositionally biased region" description="Polar residues" evidence="1">
    <location>
        <begin position="344"/>
        <end position="355"/>
    </location>
</feature>
<sequence>MLGLAMILQAAIFLAAAFFRKKFLNLIMESIQEGASKYHEKATERIIQTNAAIARRLGLADMISDWWIARHSRGRGGGPPDDDHKDAALGGVWEQMPPPPPRPSNAKQLPPGGPVTIDIEPEPGVWEGQPPQGYPFKELGDGHEEIGLIIINKENAHDTSLDTAGAIPKGIINSRQANSNTAIKKEAAATAADGAATPAGAGVTAAVNMALTAGKKVKDGVQGEVQAVAGPAASQPAGGVRLEESREAGNLPPAAGSKVTAQNQGQTWIPAKQALELVKPDFQPTLDQEASLTPRKTRRPEATVDGTAAPTVTPAKPAIPAQPGPPAGQAAPVPQAIHRPQEPNKASPSWPNSTARHLEEGQPRLPRLSAQKEEQQER</sequence>
<evidence type="ECO:0000256" key="1">
    <source>
        <dbReference type="SAM" id="MobiDB-lite"/>
    </source>
</evidence>
<evidence type="ECO:0000313" key="3">
    <source>
        <dbReference type="Proteomes" id="UP000075670"/>
    </source>
</evidence>
<feature type="compositionally biased region" description="Low complexity" evidence="1">
    <location>
        <begin position="307"/>
        <end position="319"/>
    </location>
</feature>
<gene>
    <name evidence="2" type="ORF">MOMUL_22870</name>
</gene>
<dbReference type="EMBL" id="LTBC01000010">
    <property type="protein sequence ID" value="KYH31547.1"/>
    <property type="molecule type" value="Genomic_DNA"/>
</dbReference>
<dbReference type="Proteomes" id="UP000075670">
    <property type="component" value="Unassembled WGS sequence"/>
</dbReference>
<dbReference type="PATRIC" id="fig|1122241.3.peg.2431"/>
<accession>A0A151AVW2</accession>
<reference evidence="2 3" key="1">
    <citation type="submission" date="2016-02" db="EMBL/GenBank/DDBJ databases">
        <title>Genome sequence of Moorella mulderi DSM 14980.</title>
        <authorList>
            <person name="Poehlein A."/>
            <person name="Daniel R."/>
        </authorList>
    </citation>
    <scope>NUCLEOTIDE SEQUENCE [LARGE SCALE GENOMIC DNA]</scope>
    <source>
        <strain evidence="2 3">DSM 14980</strain>
    </source>
</reference>
<keyword evidence="3" id="KW-1185">Reference proteome</keyword>
<proteinExistence type="predicted"/>
<feature type="region of interest" description="Disordered" evidence="1">
    <location>
        <begin position="73"/>
        <end position="113"/>
    </location>
</feature>
<comment type="caution">
    <text evidence="2">The sequence shown here is derived from an EMBL/GenBank/DDBJ whole genome shotgun (WGS) entry which is preliminary data.</text>
</comment>
<protein>
    <submittedName>
        <fullName evidence="2">Uncharacterized protein</fullName>
    </submittedName>
</protein>
<evidence type="ECO:0000313" key="2">
    <source>
        <dbReference type="EMBL" id="KYH31547.1"/>
    </source>
</evidence>
<name>A0A151AVW2_9FIRM</name>
<dbReference type="OrthoDB" id="9944716at2"/>
<dbReference type="AlphaFoldDB" id="A0A151AVW2"/>
<feature type="region of interest" description="Disordered" evidence="1">
    <location>
        <begin position="283"/>
        <end position="378"/>
    </location>
</feature>
<organism evidence="2 3">
    <name type="scientific">Moorella mulderi DSM 14980</name>
    <dbReference type="NCBI Taxonomy" id="1122241"/>
    <lineage>
        <taxon>Bacteria</taxon>
        <taxon>Bacillati</taxon>
        <taxon>Bacillota</taxon>
        <taxon>Clostridia</taxon>
        <taxon>Neomoorellales</taxon>
        <taxon>Neomoorellaceae</taxon>
        <taxon>Neomoorella</taxon>
    </lineage>
</organism>
<feature type="compositionally biased region" description="Low complexity" evidence="1">
    <location>
        <begin position="327"/>
        <end position="337"/>
    </location>
</feature>
<dbReference type="RefSeq" id="WP_062284978.1">
    <property type="nucleotide sequence ID" value="NZ_LTBC01000010.1"/>
</dbReference>